<feature type="region of interest" description="Disordered" evidence="1">
    <location>
        <begin position="1"/>
        <end position="40"/>
    </location>
</feature>
<organism evidence="2 3">
    <name type="scientific">Popillia japonica</name>
    <name type="common">Japanese beetle</name>
    <dbReference type="NCBI Taxonomy" id="7064"/>
    <lineage>
        <taxon>Eukaryota</taxon>
        <taxon>Metazoa</taxon>
        <taxon>Ecdysozoa</taxon>
        <taxon>Arthropoda</taxon>
        <taxon>Hexapoda</taxon>
        <taxon>Insecta</taxon>
        <taxon>Pterygota</taxon>
        <taxon>Neoptera</taxon>
        <taxon>Endopterygota</taxon>
        <taxon>Coleoptera</taxon>
        <taxon>Polyphaga</taxon>
        <taxon>Scarabaeiformia</taxon>
        <taxon>Scarabaeidae</taxon>
        <taxon>Rutelinae</taxon>
        <taxon>Popillia</taxon>
    </lineage>
</organism>
<evidence type="ECO:0000313" key="2">
    <source>
        <dbReference type="EMBL" id="KAK9745700.1"/>
    </source>
</evidence>
<protein>
    <submittedName>
        <fullName evidence="2">Uncharacterized protein</fullName>
    </submittedName>
</protein>
<keyword evidence="3" id="KW-1185">Reference proteome</keyword>
<feature type="region of interest" description="Disordered" evidence="1">
    <location>
        <begin position="48"/>
        <end position="67"/>
    </location>
</feature>
<reference evidence="2 3" key="1">
    <citation type="journal article" date="2024" name="BMC Genomics">
        <title>De novo assembly and annotation of Popillia japonica's genome with initial clues to its potential as an invasive pest.</title>
        <authorList>
            <person name="Cucini C."/>
            <person name="Boschi S."/>
            <person name="Funari R."/>
            <person name="Cardaioli E."/>
            <person name="Iannotti N."/>
            <person name="Marturano G."/>
            <person name="Paoli F."/>
            <person name="Bruttini M."/>
            <person name="Carapelli A."/>
            <person name="Frati F."/>
            <person name="Nardi F."/>
        </authorList>
    </citation>
    <scope>NUCLEOTIDE SEQUENCE [LARGE SCALE GENOMIC DNA]</scope>
    <source>
        <strain evidence="2">DMR45628</strain>
    </source>
</reference>
<accession>A0AAW1MG10</accession>
<sequence>MEDLYVDIPSGSNSTCESGLSDDDTDNPFEPGSHSDEDDIPLAEVQRNLRASRGPSQPPILPTRSVRIPPEWSKTDYIVEPFFPW</sequence>
<evidence type="ECO:0000256" key="1">
    <source>
        <dbReference type="SAM" id="MobiDB-lite"/>
    </source>
</evidence>
<dbReference type="Proteomes" id="UP001458880">
    <property type="component" value="Unassembled WGS sequence"/>
</dbReference>
<comment type="caution">
    <text evidence="2">The sequence shown here is derived from an EMBL/GenBank/DDBJ whole genome shotgun (WGS) entry which is preliminary data.</text>
</comment>
<name>A0AAW1MG10_POPJA</name>
<gene>
    <name evidence="2" type="ORF">QE152_g6719</name>
</gene>
<dbReference type="EMBL" id="JASPKY010000046">
    <property type="protein sequence ID" value="KAK9745700.1"/>
    <property type="molecule type" value="Genomic_DNA"/>
</dbReference>
<proteinExistence type="predicted"/>
<evidence type="ECO:0000313" key="3">
    <source>
        <dbReference type="Proteomes" id="UP001458880"/>
    </source>
</evidence>
<dbReference type="AlphaFoldDB" id="A0AAW1MG10"/>